<organism evidence="8 9">
    <name type="scientific">Chitinophaga dinghuensis</name>
    <dbReference type="NCBI Taxonomy" id="1539050"/>
    <lineage>
        <taxon>Bacteria</taxon>
        <taxon>Pseudomonadati</taxon>
        <taxon>Bacteroidota</taxon>
        <taxon>Chitinophagia</taxon>
        <taxon>Chitinophagales</taxon>
        <taxon>Chitinophagaceae</taxon>
        <taxon>Chitinophaga</taxon>
    </lineage>
</organism>
<dbReference type="Gene3D" id="3.40.50.360">
    <property type="match status" value="1"/>
</dbReference>
<dbReference type="EC" id="1.7.1.17" evidence="6"/>
<name>A0A327VKW3_9BACT</name>
<keyword evidence="1 6" id="KW-0285">Flavoprotein</keyword>
<dbReference type="HAMAP" id="MF_01216">
    <property type="entry name" value="Azoreductase_type1"/>
    <property type="match status" value="1"/>
</dbReference>
<dbReference type="GO" id="GO:0010181">
    <property type="term" value="F:FMN binding"/>
    <property type="evidence" value="ECO:0007669"/>
    <property type="project" value="UniProtKB-UniRule"/>
</dbReference>
<evidence type="ECO:0000256" key="1">
    <source>
        <dbReference type="ARBA" id="ARBA00022630"/>
    </source>
</evidence>
<comment type="caution">
    <text evidence="8">The sequence shown here is derived from an EMBL/GenBank/DDBJ whole genome shotgun (WGS) entry which is preliminary data.</text>
</comment>
<keyword evidence="2 6" id="KW-0288">FMN</keyword>
<feature type="binding site" evidence="6">
    <location>
        <position position="12"/>
    </location>
    <ligand>
        <name>FMN</name>
        <dbReference type="ChEBI" id="CHEBI:58210"/>
    </ligand>
</feature>
<feature type="binding site" evidence="6">
    <location>
        <begin position="98"/>
        <end position="101"/>
    </location>
    <ligand>
        <name>FMN</name>
        <dbReference type="ChEBI" id="CHEBI:58210"/>
    </ligand>
</feature>
<gene>
    <name evidence="6" type="primary">azoR</name>
    <name evidence="8" type="ORF">CLV59_11323</name>
</gene>
<keyword evidence="3 6" id="KW-0560">Oxidoreductase</keyword>
<dbReference type="InterPro" id="IPR029039">
    <property type="entry name" value="Flavoprotein-like_sf"/>
</dbReference>
<dbReference type="PANTHER" id="PTHR43741:SF4">
    <property type="entry name" value="FMN-DEPENDENT NADH:QUINONE OXIDOREDUCTASE"/>
    <property type="match status" value="1"/>
</dbReference>
<feature type="binding site" evidence="6">
    <location>
        <begin position="18"/>
        <end position="20"/>
    </location>
    <ligand>
        <name>FMN</name>
        <dbReference type="ChEBI" id="CHEBI:58210"/>
    </ligand>
</feature>
<evidence type="ECO:0000256" key="6">
    <source>
        <dbReference type="HAMAP-Rule" id="MF_01216"/>
    </source>
</evidence>
<feature type="domain" description="Flavodoxin-like fold" evidence="7">
    <location>
        <begin position="5"/>
        <end position="196"/>
    </location>
</feature>
<dbReference type="RefSeq" id="WP_111595419.1">
    <property type="nucleotide sequence ID" value="NZ_QLMA01000013.1"/>
</dbReference>
<evidence type="ECO:0000256" key="4">
    <source>
        <dbReference type="ARBA" id="ARBA00023027"/>
    </source>
</evidence>
<dbReference type="EMBL" id="QLMA01000013">
    <property type="protein sequence ID" value="RAJ73471.1"/>
    <property type="molecule type" value="Genomic_DNA"/>
</dbReference>
<dbReference type="GO" id="GO:0016655">
    <property type="term" value="F:oxidoreductase activity, acting on NAD(P)H, quinone or similar compound as acceptor"/>
    <property type="evidence" value="ECO:0007669"/>
    <property type="project" value="InterPro"/>
</dbReference>
<dbReference type="PANTHER" id="PTHR43741">
    <property type="entry name" value="FMN-DEPENDENT NADH-AZOREDUCTASE 1"/>
    <property type="match status" value="1"/>
</dbReference>
<comment type="catalytic activity">
    <reaction evidence="6">
        <text>2 a quinone + NADH + H(+) = 2 a 1,4-benzosemiquinone + NAD(+)</text>
        <dbReference type="Rhea" id="RHEA:65952"/>
        <dbReference type="ChEBI" id="CHEBI:15378"/>
        <dbReference type="ChEBI" id="CHEBI:57540"/>
        <dbReference type="ChEBI" id="CHEBI:57945"/>
        <dbReference type="ChEBI" id="CHEBI:132124"/>
        <dbReference type="ChEBI" id="CHEBI:134225"/>
    </reaction>
</comment>
<dbReference type="InterPro" id="IPR050104">
    <property type="entry name" value="FMN-dep_NADH:Q_OxRdtase_AzoR1"/>
</dbReference>
<dbReference type="GO" id="GO:0016652">
    <property type="term" value="F:oxidoreductase activity, acting on NAD(P)H as acceptor"/>
    <property type="evidence" value="ECO:0007669"/>
    <property type="project" value="UniProtKB-UniRule"/>
</dbReference>
<comment type="similarity">
    <text evidence="6">Belongs to the azoreductase type 1 family.</text>
</comment>
<dbReference type="InterPro" id="IPR003680">
    <property type="entry name" value="Flavodoxin_fold"/>
</dbReference>
<comment type="cofactor">
    <cofactor evidence="6">
        <name>FMN</name>
        <dbReference type="ChEBI" id="CHEBI:58210"/>
    </cofactor>
    <text evidence="6">Binds 1 FMN per subunit.</text>
</comment>
<evidence type="ECO:0000256" key="3">
    <source>
        <dbReference type="ARBA" id="ARBA00023002"/>
    </source>
</evidence>
<keyword evidence="9" id="KW-1185">Reference proteome</keyword>
<proteinExistence type="inferred from homology"/>
<keyword evidence="4 6" id="KW-0520">NAD</keyword>
<comment type="subunit">
    <text evidence="6">Homodimer.</text>
</comment>
<sequence>MKKKTALHIISSARENASYSKGLSSAIIEKLFRQQEIDAVIERDLTKLPPPPPQQELINAFYKDPATLSAAEQSLMTYADAIVSEISTADMLVLGTPMYNLGMSALLKAWLDQLVRVGVTYDYDERGLRKGRFNGKTIFLAIASGGILDKRANVPEFIASHIHAVFNTYIGDTTVKTFRIEGTVMPGFQADYDKILENW</sequence>
<dbReference type="EC" id="1.6.5.-" evidence="6"/>
<evidence type="ECO:0000259" key="7">
    <source>
        <dbReference type="Pfam" id="PF02525"/>
    </source>
</evidence>
<evidence type="ECO:0000313" key="8">
    <source>
        <dbReference type="EMBL" id="RAJ73471.1"/>
    </source>
</evidence>
<evidence type="ECO:0000256" key="2">
    <source>
        <dbReference type="ARBA" id="ARBA00022643"/>
    </source>
</evidence>
<dbReference type="SUPFAM" id="SSF52218">
    <property type="entry name" value="Flavoproteins"/>
    <property type="match status" value="1"/>
</dbReference>
<comment type="caution">
    <text evidence="6">Lacks conserved residue(s) required for the propagation of feature annotation.</text>
</comment>
<reference evidence="8 9" key="1">
    <citation type="submission" date="2018-06" db="EMBL/GenBank/DDBJ databases">
        <title>Genomic Encyclopedia of Archaeal and Bacterial Type Strains, Phase II (KMG-II): from individual species to whole genera.</title>
        <authorList>
            <person name="Goeker M."/>
        </authorList>
    </citation>
    <scope>NUCLEOTIDE SEQUENCE [LARGE SCALE GENOMIC DNA]</scope>
    <source>
        <strain evidence="8 9">DSM 29821</strain>
    </source>
</reference>
<dbReference type="GO" id="GO:0009055">
    <property type="term" value="F:electron transfer activity"/>
    <property type="evidence" value="ECO:0007669"/>
    <property type="project" value="UniProtKB-UniRule"/>
</dbReference>
<evidence type="ECO:0000256" key="5">
    <source>
        <dbReference type="ARBA" id="ARBA00048542"/>
    </source>
</evidence>
<evidence type="ECO:0000313" key="9">
    <source>
        <dbReference type="Proteomes" id="UP000249819"/>
    </source>
</evidence>
<dbReference type="Proteomes" id="UP000249819">
    <property type="component" value="Unassembled WGS sequence"/>
</dbReference>
<dbReference type="OrthoDB" id="9805013at2"/>
<accession>A0A327VKW3</accession>
<protein>
    <recommendedName>
        <fullName evidence="6">FMN dependent NADH:quinone oxidoreductase</fullName>
        <ecNumber evidence="6">1.6.5.-</ecNumber>
    </recommendedName>
    <alternativeName>
        <fullName evidence="6">Azo-dye reductase</fullName>
    </alternativeName>
    <alternativeName>
        <fullName evidence="6">FMN-dependent NADH-azo compound oxidoreductase</fullName>
    </alternativeName>
    <alternativeName>
        <fullName evidence="6">FMN-dependent NADH-azoreductase</fullName>
        <ecNumber evidence="6">1.7.1.17</ecNumber>
    </alternativeName>
</protein>
<dbReference type="AlphaFoldDB" id="A0A327VKW3"/>
<dbReference type="InterPro" id="IPR023048">
    <property type="entry name" value="NADH:quinone_OxRdtase_FMN_depd"/>
</dbReference>
<comment type="function">
    <text evidence="6">Also exhibits azoreductase activity. Catalyzes the reductive cleavage of the azo bond in aromatic azo compounds to the corresponding amines.</text>
</comment>
<dbReference type="Pfam" id="PF02525">
    <property type="entry name" value="Flavodoxin_2"/>
    <property type="match status" value="1"/>
</dbReference>
<comment type="function">
    <text evidence="6">Quinone reductase that provides resistance to thiol-specific stress caused by electrophilic quinones.</text>
</comment>
<comment type="catalytic activity">
    <reaction evidence="5">
        <text>N,N-dimethyl-1,4-phenylenediamine + anthranilate + 2 NAD(+) = 2-(4-dimethylaminophenyl)diazenylbenzoate + 2 NADH + 2 H(+)</text>
        <dbReference type="Rhea" id="RHEA:55872"/>
        <dbReference type="ChEBI" id="CHEBI:15378"/>
        <dbReference type="ChEBI" id="CHEBI:15783"/>
        <dbReference type="ChEBI" id="CHEBI:16567"/>
        <dbReference type="ChEBI" id="CHEBI:57540"/>
        <dbReference type="ChEBI" id="CHEBI:57945"/>
        <dbReference type="ChEBI" id="CHEBI:71579"/>
        <dbReference type="EC" id="1.7.1.17"/>
    </reaction>
    <physiologicalReaction direction="right-to-left" evidence="5">
        <dbReference type="Rhea" id="RHEA:55874"/>
    </physiologicalReaction>
</comment>